<keyword evidence="9" id="KW-1185">Reference proteome</keyword>
<dbReference type="PANTHER" id="PTHR12763">
    <property type="match status" value="1"/>
</dbReference>
<dbReference type="GO" id="GO:0016020">
    <property type="term" value="C:membrane"/>
    <property type="evidence" value="ECO:0007669"/>
    <property type="project" value="UniProtKB-SubCell"/>
</dbReference>
<protein>
    <recommendedName>
        <fullName evidence="7">J domain-containing protein</fullName>
    </recommendedName>
</protein>
<gene>
    <name evidence="8" type="ORF">GGQ83_001215</name>
</gene>
<dbReference type="Proteomes" id="UP000553193">
    <property type="component" value="Unassembled WGS sequence"/>
</dbReference>
<comment type="subcellular location">
    <subcellularLocation>
        <location evidence="1">Membrane</location>
        <topology evidence="1">Single-pass membrane protein</topology>
    </subcellularLocation>
</comment>
<evidence type="ECO:0000256" key="5">
    <source>
        <dbReference type="ARBA" id="ARBA00038105"/>
    </source>
</evidence>
<comment type="caution">
    <text evidence="8">The sequence shown here is derived from an EMBL/GenBank/DDBJ whole genome shotgun (WGS) entry which is preliminary data.</text>
</comment>
<accession>A0A840A8D8</accession>
<feature type="transmembrane region" description="Helical" evidence="6">
    <location>
        <begin position="6"/>
        <end position="25"/>
    </location>
</feature>
<dbReference type="Gene3D" id="1.10.287.110">
    <property type="entry name" value="DnaJ domain"/>
    <property type="match status" value="1"/>
</dbReference>
<evidence type="ECO:0000256" key="1">
    <source>
        <dbReference type="ARBA" id="ARBA00004167"/>
    </source>
</evidence>
<keyword evidence="2 6" id="KW-0812">Transmembrane</keyword>
<dbReference type="AlphaFoldDB" id="A0A840A8D8"/>
<dbReference type="RefSeq" id="WP_184382826.1">
    <property type="nucleotide sequence ID" value="NZ_JACIDJ010000001.1"/>
</dbReference>
<dbReference type="PANTHER" id="PTHR12763:SF28">
    <property type="entry name" value="GEO10507P1-RELATED"/>
    <property type="match status" value="1"/>
</dbReference>
<reference evidence="8 9" key="1">
    <citation type="submission" date="2020-08" db="EMBL/GenBank/DDBJ databases">
        <title>Genomic Encyclopedia of Type Strains, Phase IV (KMG-IV): sequencing the most valuable type-strain genomes for metagenomic binning, comparative biology and taxonomic classification.</title>
        <authorList>
            <person name="Goeker M."/>
        </authorList>
    </citation>
    <scope>NUCLEOTIDE SEQUENCE [LARGE SCALE GENOMIC DNA]</scope>
    <source>
        <strain evidence="8 9">DSM 19979</strain>
    </source>
</reference>
<evidence type="ECO:0000313" key="8">
    <source>
        <dbReference type="EMBL" id="MBB3897789.1"/>
    </source>
</evidence>
<name>A0A840A8D8_9PROT</name>
<dbReference type="InterPro" id="IPR036869">
    <property type="entry name" value="J_dom_sf"/>
</dbReference>
<evidence type="ECO:0000256" key="6">
    <source>
        <dbReference type="SAM" id="Phobius"/>
    </source>
</evidence>
<evidence type="ECO:0000256" key="3">
    <source>
        <dbReference type="ARBA" id="ARBA00022989"/>
    </source>
</evidence>
<keyword evidence="3 6" id="KW-1133">Transmembrane helix</keyword>
<sequence length="227" mass="24463">MVWLAAGAIFLLVAITFLYLFISASPGTVRKSLVWGLGAAGLVLFVVLLATGRGVSALWAAFMFGPAIAQAFRRWRARRAFTGPPGDEGATVVETATLTMRLEIATGAMSGQVRRGPWAGQDLAALDRVALMDLMAECASQDPDSVPLLEAWLDRTNPEWRQEPPPRPATGPMTRDEALAILGLMEGASPTEIRAAHRRLMQSAHPDRGGSDWMASRVNEARDLLLG</sequence>
<feature type="domain" description="J" evidence="7">
    <location>
        <begin position="177"/>
        <end position="227"/>
    </location>
</feature>
<proteinExistence type="inferred from homology"/>
<dbReference type="CDD" id="cd06257">
    <property type="entry name" value="DnaJ"/>
    <property type="match status" value="1"/>
</dbReference>
<evidence type="ECO:0000256" key="2">
    <source>
        <dbReference type="ARBA" id="ARBA00022692"/>
    </source>
</evidence>
<evidence type="ECO:0000259" key="7">
    <source>
        <dbReference type="PROSITE" id="PS50076"/>
    </source>
</evidence>
<evidence type="ECO:0000313" key="9">
    <source>
        <dbReference type="Proteomes" id="UP000553193"/>
    </source>
</evidence>
<feature type="transmembrane region" description="Helical" evidence="6">
    <location>
        <begin position="32"/>
        <end position="50"/>
    </location>
</feature>
<evidence type="ECO:0000256" key="4">
    <source>
        <dbReference type="ARBA" id="ARBA00023136"/>
    </source>
</evidence>
<comment type="similarity">
    <text evidence="5">Belongs to the TIM14 family.</text>
</comment>
<dbReference type="PROSITE" id="PS50076">
    <property type="entry name" value="DNAJ_2"/>
    <property type="match status" value="1"/>
</dbReference>
<dbReference type="SUPFAM" id="SSF46565">
    <property type="entry name" value="Chaperone J-domain"/>
    <property type="match status" value="1"/>
</dbReference>
<dbReference type="FunFam" id="1.10.287.110:FF:000001">
    <property type="entry name" value="Import inner membrane translocase subunit tim14"/>
    <property type="match status" value="1"/>
</dbReference>
<organism evidence="8 9">
    <name type="scientific">Roseococcus suduntuyensis</name>
    <dbReference type="NCBI Taxonomy" id="455361"/>
    <lineage>
        <taxon>Bacteria</taxon>
        <taxon>Pseudomonadati</taxon>
        <taxon>Pseudomonadota</taxon>
        <taxon>Alphaproteobacteria</taxon>
        <taxon>Acetobacterales</taxon>
        <taxon>Roseomonadaceae</taxon>
        <taxon>Roseococcus</taxon>
    </lineage>
</organism>
<keyword evidence="4 6" id="KW-0472">Membrane</keyword>
<dbReference type="InterPro" id="IPR001623">
    <property type="entry name" value="DnaJ_domain"/>
</dbReference>
<dbReference type="EMBL" id="JACIDJ010000001">
    <property type="protein sequence ID" value="MBB3897789.1"/>
    <property type="molecule type" value="Genomic_DNA"/>
</dbReference>